<dbReference type="EMBL" id="FNDT01000015">
    <property type="protein sequence ID" value="SDI60769.1"/>
    <property type="molecule type" value="Genomic_DNA"/>
</dbReference>
<dbReference type="GO" id="GO:0022857">
    <property type="term" value="F:transmembrane transporter activity"/>
    <property type="evidence" value="ECO:0007669"/>
    <property type="project" value="InterPro"/>
</dbReference>
<dbReference type="PROSITE" id="PS50283">
    <property type="entry name" value="NA_SOLUT_SYMP_3"/>
    <property type="match status" value="1"/>
</dbReference>
<sequence>MTAAGAWTLGLAFVYTVALALASRTAHKRADRGEGFFVGSRTFGPWTVAFCITGLFSGSSYIAILELSYRTGISAIWYGVAETVQVLLIALILVKPLRKRLVVTVTGMIGERFGRTAQAIAGTITAFTFPMWSVATAIAFASALHAFTALSIETSIVVTALLLLIFLSAGGMRAVALTQKANCMVFVAMLAVGLAAFFINPGFDGLGRLAGERPEMFLLGNAGITLIVAWFGTFIVNVLLAQAAFQMTMSCRTPEDGRRGMLYAAGLGIPFILIGTLLGVAAAVIVPAQDLGLVAVPLYIAEVLPAPLAGVFFLGVWACALGWAAPCQFSGATSLGRDVGRALRPQATEDDLVRYTRWALVLLTVLMIIFAFLRSEESAWWNVLAWTLRNGATLAPVLAVLFWPLATRRAAYAAMVVGFTTGLAWYHFSDWSPSSFLYGIHPVWVGMSANVLTLVILTLLTAQWQRTRSRKRELQGYAALATGTALAIVAAGFWNVMHPLGFTGLAIFCVTTAGAAAAFLLAVPASGQGALEASVLRRQDERVASLD</sequence>
<dbReference type="InterPro" id="IPR038377">
    <property type="entry name" value="Na/Glc_symporter_sf"/>
</dbReference>
<feature type="transmembrane region" description="Helical" evidence="8">
    <location>
        <begin position="261"/>
        <end position="286"/>
    </location>
</feature>
<keyword evidence="4 8" id="KW-0812">Transmembrane</keyword>
<dbReference type="AlphaFoldDB" id="A0A1G8LYK9"/>
<accession>A0A1G8LYK9</accession>
<dbReference type="InterPro" id="IPR001734">
    <property type="entry name" value="Na/solute_symporter"/>
</dbReference>
<evidence type="ECO:0000256" key="4">
    <source>
        <dbReference type="ARBA" id="ARBA00022692"/>
    </source>
</evidence>
<evidence type="ECO:0000256" key="8">
    <source>
        <dbReference type="SAM" id="Phobius"/>
    </source>
</evidence>
<dbReference type="RefSeq" id="WP_090587595.1">
    <property type="nucleotide sequence ID" value="NZ_FNDT01000015.1"/>
</dbReference>
<feature type="transmembrane region" description="Helical" evidence="8">
    <location>
        <begin position="474"/>
        <end position="494"/>
    </location>
</feature>
<evidence type="ECO:0000256" key="6">
    <source>
        <dbReference type="ARBA" id="ARBA00023136"/>
    </source>
</evidence>
<evidence type="ECO:0000256" key="7">
    <source>
        <dbReference type="RuleBase" id="RU362091"/>
    </source>
</evidence>
<evidence type="ECO:0000256" key="1">
    <source>
        <dbReference type="ARBA" id="ARBA00004141"/>
    </source>
</evidence>
<dbReference type="Gene3D" id="1.20.1730.10">
    <property type="entry name" value="Sodium/glucose cotransporter"/>
    <property type="match status" value="1"/>
</dbReference>
<gene>
    <name evidence="9" type="ORF">SAMN04488693_11557</name>
</gene>
<evidence type="ECO:0000256" key="2">
    <source>
        <dbReference type="ARBA" id="ARBA00006434"/>
    </source>
</evidence>
<evidence type="ECO:0000256" key="5">
    <source>
        <dbReference type="ARBA" id="ARBA00022989"/>
    </source>
</evidence>
<feature type="transmembrane region" description="Helical" evidence="8">
    <location>
        <begin position="119"/>
        <end position="141"/>
    </location>
</feature>
<keyword evidence="3" id="KW-0813">Transport</keyword>
<keyword evidence="10" id="KW-1185">Reference proteome</keyword>
<dbReference type="GO" id="GO:0005886">
    <property type="term" value="C:plasma membrane"/>
    <property type="evidence" value="ECO:0007669"/>
    <property type="project" value="TreeGrafter"/>
</dbReference>
<feature type="transmembrane region" description="Helical" evidence="8">
    <location>
        <begin position="500"/>
        <end position="523"/>
    </location>
</feature>
<dbReference type="CDD" id="cd10322">
    <property type="entry name" value="SLC5sbd"/>
    <property type="match status" value="1"/>
</dbReference>
<dbReference type="Pfam" id="PF00474">
    <property type="entry name" value="SSF"/>
    <property type="match status" value="1"/>
</dbReference>
<feature type="transmembrane region" description="Helical" evidence="8">
    <location>
        <begin position="306"/>
        <end position="325"/>
    </location>
</feature>
<feature type="transmembrane region" description="Helical" evidence="8">
    <location>
        <begin position="181"/>
        <end position="199"/>
    </location>
</feature>
<feature type="transmembrane region" description="Helical" evidence="8">
    <location>
        <begin position="76"/>
        <end position="98"/>
    </location>
</feature>
<feature type="transmembrane region" description="Helical" evidence="8">
    <location>
        <begin position="6"/>
        <end position="22"/>
    </location>
</feature>
<feature type="transmembrane region" description="Helical" evidence="8">
    <location>
        <begin position="43"/>
        <end position="64"/>
    </location>
</feature>
<protein>
    <submittedName>
        <fullName evidence="9">Solute:Na+ symporter, SSS family</fullName>
    </submittedName>
</protein>
<comment type="similarity">
    <text evidence="2 7">Belongs to the sodium:solute symporter (SSF) (TC 2.A.21) family.</text>
</comment>
<name>A0A1G8LYK9_9MICC</name>
<feature type="transmembrane region" description="Helical" evidence="8">
    <location>
        <begin position="440"/>
        <end position="462"/>
    </location>
</feature>
<evidence type="ECO:0000313" key="10">
    <source>
        <dbReference type="Proteomes" id="UP000199258"/>
    </source>
</evidence>
<keyword evidence="6 8" id="KW-0472">Membrane</keyword>
<feature type="transmembrane region" description="Helical" evidence="8">
    <location>
        <begin position="355"/>
        <end position="373"/>
    </location>
</feature>
<reference evidence="9 10" key="1">
    <citation type="submission" date="2016-10" db="EMBL/GenBank/DDBJ databases">
        <authorList>
            <person name="de Groot N.N."/>
        </authorList>
    </citation>
    <scope>NUCLEOTIDE SEQUENCE [LARGE SCALE GENOMIC DNA]</scope>
    <source>
        <strain evidence="9 10">NP_1H</strain>
    </source>
</reference>
<comment type="subcellular location">
    <subcellularLocation>
        <location evidence="1">Membrane</location>
        <topology evidence="1">Multi-pass membrane protein</topology>
    </subcellularLocation>
</comment>
<dbReference type="InterPro" id="IPR050277">
    <property type="entry name" value="Sodium:Solute_Symporter"/>
</dbReference>
<evidence type="ECO:0000256" key="3">
    <source>
        <dbReference type="ARBA" id="ARBA00022448"/>
    </source>
</evidence>
<dbReference type="PANTHER" id="PTHR48086">
    <property type="entry name" value="SODIUM/PROLINE SYMPORTER-RELATED"/>
    <property type="match status" value="1"/>
</dbReference>
<feature type="transmembrane region" description="Helical" evidence="8">
    <location>
        <begin position="219"/>
        <end position="240"/>
    </location>
</feature>
<keyword evidence="5 8" id="KW-1133">Transmembrane helix</keyword>
<proteinExistence type="inferred from homology"/>
<dbReference type="OrthoDB" id="9789704at2"/>
<feature type="transmembrane region" description="Helical" evidence="8">
    <location>
        <begin position="379"/>
        <end position="403"/>
    </location>
</feature>
<feature type="transmembrane region" description="Helical" evidence="8">
    <location>
        <begin position="147"/>
        <end position="169"/>
    </location>
</feature>
<dbReference type="PANTHER" id="PTHR48086:SF7">
    <property type="entry name" value="SODIUM-SOLUTE SYMPORTER-RELATED"/>
    <property type="match status" value="1"/>
</dbReference>
<organism evidence="9 10">
    <name type="scientific">Arthrobacter subterraneus</name>
    <dbReference type="NCBI Taxonomy" id="335973"/>
    <lineage>
        <taxon>Bacteria</taxon>
        <taxon>Bacillati</taxon>
        <taxon>Actinomycetota</taxon>
        <taxon>Actinomycetes</taxon>
        <taxon>Micrococcales</taxon>
        <taxon>Micrococcaceae</taxon>
        <taxon>Arthrobacter</taxon>
    </lineage>
</organism>
<dbReference type="Proteomes" id="UP000199258">
    <property type="component" value="Unassembled WGS sequence"/>
</dbReference>
<evidence type="ECO:0000313" key="9">
    <source>
        <dbReference type="EMBL" id="SDI60769.1"/>
    </source>
</evidence>
<feature type="transmembrane region" description="Helical" evidence="8">
    <location>
        <begin position="410"/>
        <end position="428"/>
    </location>
</feature>
<dbReference type="STRING" id="335973.SAMN04488693_11557"/>